<sequence>HSSRKIANAGVCDNAVSPFDYSVKIREENSNPTCLAESTVSVLAARQAQTVDDFSCSESKPCSNGACCSKKSGFCNYGPEACGTNGQSPNELCWSNCDAHAECGKFALVPGTKCPLNVCCSPFGFCGMTEDFCKKGTDEDPGCQSNCDQPPSGASGGNVQNRIIGYYEAWAHDRKCQGMDFDTIPVGAFTHLYFSFGYITPGTFEVVPMDDLDEKLFTQFTDVKKRNSGLKTIVALGGWTFNDNGTATQPVFSNMVSSQTNRATFIKNLFSFLRQHAFDGVDFDWEYPGATDRGGQPDDGKNFVQFLKELDDANNKQPVKYVVSFTVPTSFWYLRHFDLKAVDHVDFINVMSYDLHGIWDSTNPIGSHIYAHTNLSEISLAMDLFWRNDVPPAKLNLGLGFYGRSFQLSDPSCYKPGCNFKGGASPGGCSNNAGTLTYKEIQQVIKSNNIKPYHDKEAGVKYITWKGDQWVSFDDEETFKAKIDFANKLGLGGLLIWAVDQDTDDLEALRGVLAPKSVKAFAAMADEKAFWEEAAVPDCYVTDCGGSCKTGFFKIENQPCGGAKPVTRHSKEKDSQLCCPLSGAPNPKDCTWRGEAPSCNGHCHDDEVTMELNRWGSGKYCEDGNKAYCCQSPEAKENKCYWAGVGRKCNGDDTTMTFSGTFVSTIQDIVSLGGLIGSPLALFLDEADMDLQKRYCCPKKDASKWSNFSGHSVQLTDSPYGLGGKSPFLPVPLENLFPSPPTGDDIDTDFDLNVDDTFGDGAGHEHTSEEPGDASFQFVVLSSPEELQVSLDKRDGSHWEVFNCRDGMEEGEHTVQMVCTDTSETSNCYKIGLGHGAPGTILQMPPGCGPGRYAVAKSMKPSKIPAPAHLRKRLSMPATYDLTFDYDFTRVPRDLGDTQMRIDFSNKDNYWDNVVAAAGAGKRKSKRSLTDVGGSHKRWLEEEWRDDYHFGGSTVEELHKRWFGSGVIDWLKGLVNPKITKQFTHDIDETVIAKIIDEEWDCPLGDNGKFDGHVLIQAETTVKVATSFGFTLITKLSLPLDLSQSYLTFSNAGEVTATFTLDAVARVSYNKEMEILTLPFPGATFRVPGIVTIGPSVRVLGQIAASLTVSAEIEAKVDIASWEIEQTLPAASSEFEPDEDDLVSPRNTGNMDGLSNPSFYAGVKAEGSVEAHIKAAMEFGIRFDDKWKVGAAAAGVVADGYVRFKVGAGKSNEATCPWTYGLELGVSLYAQVESPPLLGWGTKTWPLPGSGEVPLIKGGTCPDLKQGQPARRSLPATENGYGWDQSNPGTMLIAQGEGQNLTSRSIGKRVAVYGPAVTLGLQNRFCPNSDDDAGSKTLCSAIRAGWEDEGDDPLGDLVTRSLDISHAINLLEKRTKKPPKAFCAEKKGEAGGAKMNYQTPEYDENSAITIDNLKTYGYTNVDQCNDFGFGVITTPATTDRSRYRTEHILEAQLLGIFFDDIVSPGSKEVFDCNDPTPDAKAPPGKKLCYCMQPLWYHLPSALYPSVNIGGNVFQGRPIDIVGQAWPGKGNDWKSEFVLLDEGVNGVKERMWGDGEIRNERGMTSNVDGTTDKSNPERLIKAVKDAITAFKYHSDAEINRILVAQVDRVGTWLNTMDSVTVPAIQRTADDKNFGKWKTQDLQGRWKKWMKGRYAKAMTKAEDFIPAAITKLEKKFASADQKQDAVGDAKTRIDKIVALRKEWTDNKATWTNPF</sequence>
<dbReference type="PANTHER" id="PTHR11177">
    <property type="entry name" value="CHITINASE"/>
    <property type="match status" value="1"/>
</dbReference>
<protein>
    <recommendedName>
        <fullName evidence="3">chitinase</fullName>
        <ecNumber evidence="3">3.2.1.14</ecNumber>
    </recommendedName>
</protein>
<name>A0A9N9L9U2_9HELO</name>
<dbReference type="CDD" id="cd00035">
    <property type="entry name" value="ChtBD1"/>
    <property type="match status" value="1"/>
</dbReference>
<evidence type="ECO:0000259" key="14">
    <source>
        <dbReference type="PROSITE" id="PS51910"/>
    </source>
</evidence>
<evidence type="ECO:0000256" key="11">
    <source>
        <dbReference type="RuleBase" id="RU000489"/>
    </source>
</evidence>
<dbReference type="Gene3D" id="3.30.60.10">
    <property type="entry name" value="Endochitinase-like"/>
    <property type="match status" value="1"/>
</dbReference>
<dbReference type="SMART" id="SM00270">
    <property type="entry name" value="ChtBD1"/>
    <property type="match status" value="1"/>
</dbReference>
<keyword evidence="6" id="KW-0146">Chitin degradation</keyword>
<evidence type="ECO:0000256" key="9">
    <source>
        <dbReference type="ARBA" id="ARBA00023326"/>
    </source>
</evidence>
<dbReference type="OrthoDB" id="73875at2759"/>
<dbReference type="InterPro" id="IPR029070">
    <property type="entry name" value="Chitinase_insertion_sf"/>
</dbReference>
<evidence type="ECO:0000259" key="13">
    <source>
        <dbReference type="PROSITE" id="PS50941"/>
    </source>
</evidence>
<dbReference type="EMBL" id="CAJVRL010000092">
    <property type="protein sequence ID" value="CAG8959592.1"/>
    <property type="molecule type" value="Genomic_DNA"/>
</dbReference>
<dbReference type="SUPFAM" id="SSF51445">
    <property type="entry name" value="(Trans)glycosidases"/>
    <property type="match status" value="1"/>
</dbReference>
<evidence type="ECO:0000256" key="5">
    <source>
        <dbReference type="ARBA" id="ARBA00022801"/>
    </source>
</evidence>
<evidence type="ECO:0000313" key="16">
    <source>
        <dbReference type="Proteomes" id="UP000696280"/>
    </source>
</evidence>
<dbReference type="InterPro" id="IPR001579">
    <property type="entry name" value="Glyco_hydro_18_chit_AS"/>
</dbReference>
<feature type="disulfide bond" evidence="10">
    <location>
        <begin position="143"/>
        <end position="147"/>
    </location>
</feature>
<dbReference type="SMART" id="SM00636">
    <property type="entry name" value="Glyco_18"/>
    <property type="match status" value="1"/>
</dbReference>
<dbReference type="PROSITE" id="PS51910">
    <property type="entry name" value="GH18_2"/>
    <property type="match status" value="1"/>
</dbReference>
<dbReference type="GO" id="GO:0008843">
    <property type="term" value="F:endochitinase activity"/>
    <property type="evidence" value="ECO:0007669"/>
    <property type="project" value="UniProtKB-EC"/>
</dbReference>
<keyword evidence="8 11" id="KW-0326">Glycosidase</keyword>
<keyword evidence="4 10" id="KW-0147">Chitin-binding</keyword>
<dbReference type="PROSITE" id="PS00026">
    <property type="entry name" value="CHIT_BIND_I_1"/>
    <property type="match status" value="1"/>
</dbReference>
<dbReference type="Gene3D" id="3.20.20.80">
    <property type="entry name" value="Glycosidases"/>
    <property type="match status" value="1"/>
</dbReference>
<reference evidence="15" key="1">
    <citation type="submission" date="2021-07" db="EMBL/GenBank/DDBJ databases">
        <authorList>
            <person name="Durling M."/>
        </authorList>
    </citation>
    <scope>NUCLEOTIDE SEQUENCE</scope>
</reference>
<evidence type="ECO:0000256" key="2">
    <source>
        <dbReference type="ARBA" id="ARBA00008682"/>
    </source>
</evidence>
<dbReference type="InterPro" id="IPR011583">
    <property type="entry name" value="Chitinase_II/V-like_cat"/>
</dbReference>
<keyword evidence="9" id="KW-0624">Polysaccharide degradation</keyword>
<dbReference type="Gene3D" id="3.10.50.10">
    <property type="match status" value="1"/>
</dbReference>
<dbReference type="GO" id="GO:0008061">
    <property type="term" value="F:chitin binding"/>
    <property type="evidence" value="ECO:0007669"/>
    <property type="project" value="UniProtKB-UniRule"/>
</dbReference>
<keyword evidence="16" id="KW-1185">Reference proteome</keyword>
<dbReference type="InterPro" id="IPR018371">
    <property type="entry name" value="Chitin-binding_1_CS"/>
</dbReference>
<comment type="catalytic activity">
    <reaction evidence="1">
        <text>Random endo-hydrolysis of N-acetyl-beta-D-glucosaminide (1-&gt;4)-beta-linkages in chitin and chitodextrins.</text>
        <dbReference type="EC" id="3.2.1.14"/>
    </reaction>
</comment>
<evidence type="ECO:0000256" key="8">
    <source>
        <dbReference type="ARBA" id="ARBA00023295"/>
    </source>
</evidence>
<keyword evidence="5 11" id="KW-0378">Hydrolase</keyword>
<dbReference type="GO" id="GO:0000272">
    <property type="term" value="P:polysaccharide catabolic process"/>
    <property type="evidence" value="ECO:0007669"/>
    <property type="project" value="UniProtKB-KW"/>
</dbReference>
<dbReference type="Pfam" id="PF00704">
    <property type="entry name" value="Glyco_hydro_18"/>
    <property type="match status" value="1"/>
</dbReference>
<feature type="disulfide bond" evidence="10">
    <location>
        <begin position="119"/>
        <end position="133"/>
    </location>
</feature>
<comment type="caution">
    <text evidence="15">The sequence shown here is derived from an EMBL/GenBank/DDBJ whole genome shotgun (WGS) entry which is preliminary data.</text>
</comment>
<dbReference type="Pfam" id="PF00187">
    <property type="entry name" value="Chitin_bind_1"/>
    <property type="match status" value="1"/>
</dbReference>
<dbReference type="PROSITE" id="PS01095">
    <property type="entry name" value="GH18_1"/>
    <property type="match status" value="1"/>
</dbReference>
<comment type="similarity">
    <text evidence="2">Belongs to the glycosyl hydrolase 18 family. Chitinase class V subfamily.</text>
</comment>
<dbReference type="InterPro" id="IPR001002">
    <property type="entry name" value="Chitin-bd_1"/>
</dbReference>
<dbReference type="GO" id="GO:0006032">
    <property type="term" value="P:chitin catabolic process"/>
    <property type="evidence" value="ECO:0007669"/>
    <property type="project" value="UniProtKB-KW"/>
</dbReference>
<dbReference type="SUPFAM" id="SSF54556">
    <property type="entry name" value="Chitinase insertion domain"/>
    <property type="match status" value="1"/>
</dbReference>
<gene>
    <name evidence="15" type="ORF">HYFRA_00001494</name>
</gene>
<keyword evidence="7" id="KW-0119">Carbohydrate metabolism</keyword>
<dbReference type="InterPro" id="IPR036861">
    <property type="entry name" value="Endochitinase-like_sf"/>
</dbReference>
<dbReference type="PANTHER" id="PTHR11177:SF397">
    <property type="entry name" value="CHITINASE"/>
    <property type="match status" value="1"/>
</dbReference>
<feature type="domain" description="Chitin-binding type-1" evidence="13">
    <location>
        <begin position="100"/>
        <end position="149"/>
    </location>
</feature>
<dbReference type="InterPro" id="IPR001223">
    <property type="entry name" value="Glyco_hydro18_cat"/>
</dbReference>
<evidence type="ECO:0000256" key="10">
    <source>
        <dbReference type="PROSITE-ProRule" id="PRU00261"/>
    </source>
</evidence>
<feature type="non-terminal residue" evidence="15">
    <location>
        <position position="1"/>
    </location>
</feature>
<dbReference type="EC" id="3.2.1.14" evidence="3"/>
<evidence type="ECO:0000256" key="3">
    <source>
        <dbReference type="ARBA" id="ARBA00012729"/>
    </source>
</evidence>
<dbReference type="Proteomes" id="UP000696280">
    <property type="component" value="Unassembled WGS sequence"/>
</dbReference>
<feature type="region of interest" description="Disordered" evidence="12">
    <location>
        <begin position="1259"/>
        <end position="1281"/>
    </location>
</feature>
<accession>A0A9N9L9U2</accession>
<evidence type="ECO:0000256" key="12">
    <source>
        <dbReference type="SAM" id="MobiDB-lite"/>
    </source>
</evidence>
<feature type="domain" description="GH18" evidence="14">
    <location>
        <begin position="161"/>
        <end position="516"/>
    </location>
</feature>
<evidence type="ECO:0000256" key="7">
    <source>
        <dbReference type="ARBA" id="ARBA00023277"/>
    </source>
</evidence>
<dbReference type="InterPro" id="IPR017853">
    <property type="entry name" value="GH"/>
</dbReference>
<feature type="disulfide bond" evidence="10">
    <location>
        <begin position="114"/>
        <end position="126"/>
    </location>
</feature>
<dbReference type="InterPro" id="IPR050314">
    <property type="entry name" value="Glycosyl_Hydrlase_18"/>
</dbReference>
<evidence type="ECO:0000256" key="6">
    <source>
        <dbReference type="ARBA" id="ARBA00023024"/>
    </source>
</evidence>
<evidence type="ECO:0000256" key="1">
    <source>
        <dbReference type="ARBA" id="ARBA00000822"/>
    </source>
</evidence>
<evidence type="ECO:0000313" key="15">
    <source>
        <dbReference type="EMBL" id="CAG8959592.1"/>
    </source>
</evidence>
<proteinExistence type="inferred from homology"/>
<keyword evidence="10" id="KW-1015">Disulfide bond</keyword>
<dbReference type="SUPFAM" id="SSF57016">
    <property type="entry name" value="Plant lectins/antimicrobial peptides"/>
    <property type="match status" value="1"/>
</dbReference>
<organism evidence="15 16">
    <name type="scientific">Hymenoscyphus fraxineus</name>
    <dbReference type="NCBI Taxonomy" id="746836"/>
    <lineage>
        <taxon>Eukaryota</taxon>
        <taxon>Fungi</taxon>
        <taxon>Dikarya</taxon>
        <taxon>Ascomycota</taxon>
        <taxon>Pezizomycotina</taxon>
        <taxon>Leotiomycetes</taxon>
        <taxon>Helotiales</taxon>
        <taxon>Helotiaceae</taxon>
        <taxon>Hymenoscyphus</taxon>
    </lineage>
</organism>
<comment type="caution">
    <text evidence="10">Lacks conserved residue(s) required for the propagation of feature annotation.</text>
</comment>
<dbReference type="PROSITE" id="PS50941">
    <property type="entry name" value="CHIT_BIND_I_2"/>
    <property type="match status" value="1"/>
</dbReference>
<evidence type="ECO:0000256" key="4">
    <source>
        <dbReference type="ARBA" id="ARBA00022669"/>
    </source>
</evidence>